<dbReference type="AlphaFoldDB" id="A0AAV0FE20"/>
<accession>A0AAV0FE20</accession>
<gene>
    <name evidence="2" type="ORF">CEPIT_LOCUS33165</name>
</gene>
<dbReference type="PANTHER" id="PTHR33871:SF1">
    <property type="entry name" value="OS05G0503100 PROTEIN"/>
    <property type="match status" value="1"/>
</dbReference>
<sequence length="270" mass="29358">MGNCCVSSGVKLPPHSHSAANSNRGASALSHPLPEEETVKEVLSETQNLSKPTFPIDYGPCKHPLLTEDQEKRLDDVVPKKPAAAADLKSEDLSGDFSASEICSTISESVPIITVTEKMGLGDEVRQRSPAKVRNRPFLEEAKRSRSAGRSPSRISQPSPAKFRAGGGRDSPGRSPASVKRRNNYERIGRRSVSPATRTEDGGPGWTPSMRKSGKSPGRVRSDISDTTRMLGKSFTSKNNKADSKEKMKTTDTHELLENPLVSLECFIFL</sequence>
<dbReference type="Proteomes" id="UP001152523">
    <property type="component" value="Unassembled WGS sequence"/>
</dbReference>
<dbReference type="EMBL" id="CAMAPF010000977">
    <property type="protein sequence ID" value="CAH9133726.1"/>
    <property type="molecule type" value="Genomic_DNA"/>
</dbReference>
<proteinExistence type="predicted"/>
<comment type="caution">
    <text evidence="2">The sequence shown here is derived from an EMBL/GenBank/DDBJ whole genome shotgun (WGS) entry which is preliminary data.</text>
</comment>
<evidence type="ECO:0000313" key="2">
    <source>
        <dbReference type="EMBL" id="CAH9133726.1"/>
    </source>
</evidence>
<reference evidence="2" key="1">
    <citation type="submission" date="2022-07" db="EMBL/GenBank/DDBJ databases">
        <authorList>
            <person name="Macas J."/>
            <person name="Novak P."/>
            <person name="Neumann P."/>
        </authorList>
    </citation>
    <scope>NUCLEOTIDE SEQUENCE</scope>
</reference>
<keyword evidence="3" id="KW-1185">Reference proteome</keyword>
<dbReference type="PANTHER" id="PTHR33871">
    <property type="entry name" value="OS05G0503100 PROTEIN-RELATED"/>
    <property type="match status" value="1"/>
</dbReference>
<evidence type="ECO:0000313" key="3">
    <source>
        <dbReference type="Proteomes" id="UP001152523"/>
    </source>
</evidence>
<feature type="region of interest" description="Disordered" evidence="1">
    <location>
        <begin position="1"/>
        <end position="93"/>
    </location>
</feature>
<organism evidence="2 3">
    <name type="scientific">Cuscuta epithymum</name>
    <dbReference type="NCBI Taxonomy" id="186058"/>
    <lineage>
        <taxon>Eukaryota</taxon>
        <taxon>Viridiplantae</taxon>
        <taxon>Streptophyta</taxon>
        <taxon>Embryophyta</taxon>
        <taxon>Tracheophyta</taxon>
        <taxon>Spermatophyta</taxon>
        <taxon>Magnoliopsida</taxon>
        <taxon>eudicotyledons</taxon>
        <taxon>Gunneridae</taxon>
        <taxon>Pentapetalae</taxon>
        <taxon>asterids</taxon>
        <taxon>lamiids</taxon>
        <taxon>Solanales</taxon>
        <taxon>Convolvulaceae</taxon>
        <taxon>Cuscuteae</taxon>
        <taxon>Cuscuta</taxon>
        <taxon>Cuscuta subgen. Cuscuta</taxon>
    </lineage>
</organism>
<evidence type="ECO:0000256" key="1">
    <source>
        <dbReference type="SAM" id="MobiDB-lite"/>
    </source>
</evidence>
<feature type="region of interest" description="Disordered" evidence="1">
    <location>
        <begin position="123"/>
        <end position="251"/>
    </location>
</feature>
<feature type="compositionally biased region" description="Polar residues" evidence="1">
    <location>
        <begin position="148"/>
        <end position="159"/>
    </location>
</feature>
<name>A0AAV0FE20_9ASTE</name>
<feature type="compositionally biased region" description="Basic and acidic residues" evidence="1">
    <location>
        <begin position="240"/>
        <end position="251"/>
    </location>
</feature>
<protein>
    <submittedName>
        <fullName evidence="2">Uncharacterized protein</fullName>
    </submittedName>
</protein>
<feature type="compositionally biased region" description="Basic and acidic residues" evidence="1">
    <location>
        <begin position="33"/>
        <end position="43"/>
    </location>
</feature>
<feature type="compositionally biased region" description="Basic and acidic residues" evidence="1">
    <location>
        <begin position="65"/>
        <end position="79"/>
    </location>
</feature>